<protein>
    <submittedName>
        <fullName evidence="8">Uncharacterized protein</fullName>
    </submittedName>
</protein>
<comment type="caution">
    <text evidence="8">The sequence shown here is derived from an EMBL/GenBank/DDBJ whole genome shotgun (WGS) entry which is preliminary data.</text>
</comment>
<keyword evidence="5" id="KW-0732">Signal</keyword>
<dbReference type="Proteomes" id="UP000319829">
    <property type="component" value="Unassembled WGS sequence"/>
</dbReference>
<evidence type="ECO:0000256" key="3">
    <source>
        <dbReference type="ARBA" id="ARBA00022452"/>
    </source>
</evidence>
<keyword evidence="2" id="KW-0813">Transport</keyword>
<dbReference type="SUPFAM" id="SSF56935">
    <property type="entry name" value="Porins"/>
    <property type="match status" value="1"/>
</dbReference>
<dbReference type="Pfam" id="PF13715">
    <property type="entry name" value="CarbopepD_reg_2"/>
    <property type="match status" value="1"/>
</dbReference>
<dbReference type="InterPro" id="IPR037066">
    <property type="entry name" value="Plug_dom_sf"/>
</dbReference>
<dbReference type="InterPro" id="IPR036942">
    <property type="entry name" value="Beta-barrel_TonB_sf"/>
</dbReference>
<dbReference type="GO" id="GO:0015344">
    <property type="term" value="F:siderophore uptake transmembrane transporter activity"/>
    <property type="evidence" value="ECO:0007669"/>
    <property type="project" value="TreeGrafter"/>
</dbReference>
<evidence type="ECO:0000313" key="9">
    <source>
        <dbReference type="Proteomes" id="UP000319829"/>
    </source>
</evidence>
<proteinExistence type="predicted"/>
<comment type="subcellular location">
    <subcellularLocation>
        <location evidence="1">Cell outer membrane</location>
        <topology evidence="1">Multi-pass membrane protein</topology>
    </subcellularLocation>
</comment>
<dbReference type="InterPro" id="IPR008969">
    <property type="entry name" value="CarboxyPept-like_regulatory"/>
</dbReference>
<evidence type="ECO:0000256" key="1">
    <source>
        <dbReference type="ARBA" id="ARBA00004571"/>
    </source>
</evidence>
<accession>A0A538SVR5</accession>
<dbReference type="AlphaFoldDB" id="A0A538SVR5"/>
<name>A0A538SVR5_UNCEI</name>
<evidence type="ECO:0000256" key="6">
    <source>
        <dbReference type="ARBA" id="ARBA00023136"/>
    </source>
</evidence>
<dbReference type="GO" id="GO:0009279">
    <property type="term" value="C:cell outer membrane"/>
    <property type="evidence" value="ECO:0007669"/>
    <property type="project" value="UniProtKB-SubCell"/>
</dbReference>
<keyword evidence="7" id="KW-0998">Cell outer membrane</keyword>
<evidence type="ECO:0000256" key="2">
    <source>
        <dbReference type="ARBA" id="ARBA00022448"/>
    </source>
</evidence>
<dbReference type="Gene3D" id="2.40.170.20">
    <property type="entry name" value="TonB-dependent receptor, beta-barrel domain"/>
    <property type="match status" value="1"/>
</dbReference>
<dbReference type="InterPro" id="IPR039426">
    <property type="entry name" value="TonB-dep_rcpt-like"/>
</dbReference>
<evidence type="ECO:0000256" key="7">
    <source>
        <dbReference type="ARBA" id="ARBA00023237"/>
    </source>
</evidence>
<evidence type="ECO:0000313" key="8">
    <source>
        <dbReference type="EMBL" id="TMQ55441.1"/>
    </source>
</evidence>
<keyword evidence="4" id="KW-0812">Transmembrane</keyword>
<organism evidence="8 9">
    <name type="scientific">Eiseniibacteriota bacterium</name>
    <dbReference type="NCBI Taxonomy" id="2212470"/>
    <lineage>
        <taxon>Bacteria</taxon>
        <taxon>Candidatus Eiseniibacteriota</taxon>
    </lineage>
</organism>
<dbReference type="PANTHER" id="PTHR30069">
    <property type="entry name" value="TONB-DEPENDENT OUTER MEMBRANE RECEPTOR"/>
    <property type="match status" value="1"/>
</dbReference>
<dbReference type="PANTHER" id="PTHR30069:SF29">
    <property type="entry name" value="HEMOGLOBIN AND HEMOGLOBIN-HAPTOGLOBIN-BINDING PROTEIN 1-RELATED"/>
    <property type="match status" value="1"/>
</dbReference>
<evidence type="ECO:0000256" key="4">
    <source>
        <dbReference type="ARBA" id="ARBA00022692"/>
    </source>
</evidence>
<dbReference type="Gene3D" id="2.60.40.1120">
    <property type="entry name" value="Carboxypeptidase-like, regulatory domain"/>
    <property type="match status" value="1"/>
</dbReference>
<dbReference type="SUPFAM" id="SSF49464">
    <property type="entry name" value="Carboxypeptidase regulatory domain-like"/>
    <property type="match status" value="1"/>
</dbReference>
<keyword evidence="6" id="KW-0472">Membrane</keyword>
<gene>
    <name evidence="8" type="ORF">E6K74_03285</name>
</gene>
<dbReference type="GO" id="GO:0044718">
    <property type="term" value="P:siderophore transmembrane transport"/>
    <property type="evidence" value="ECO:0007669"/>
    <property type="project" value="TreeGrafter"/>
</dbReference>
<reference evidence="8 9" key="1">
    <citation type="journal article" date="2019" name="Nat. Microbiol.">
        <title>Mediterranean grassland soil C-N compound turnover is dependent on rainfall and depth, and is mediated by genomically divergent microorganisms.</title>
        <authorList>
            <person name="Diamond S."/>
            <person name="Andeer P.F."/>
            <person name="Li Z."/>
            <person name="Crits-Christoph A."/>
            <person name="Burstein D."/>
            <person name="Anantharaman K."/>
            <person name="Lane K.R."/>
            <person name="Thomas B.C."/>
            <person name="Pan C."/>
            <person name="Northen T.R."/>
            <person name="Banfield J.F."/>
        </authorList>
    </citation>
    <scope>NUCLEOTIDE SEQUENCE [LARGE SCALE GENOMIC DNA]</scope>
    <source>
        <strain evidence="8">WS_4</strain>
    </source>
</reference>
<dbReference type="EMBL" id="VBOU01000026">
    <property type="protein sequence ID" value="TMQ55441.1"/>
    <property type="molecule type" value="Genomic_DNA"/>
</dbReference>
<evidence type="ECO:0000256" key="5">
    <source>
        <dbReference type="ARBA" id="ARBA00022729"/>
    </source>
</evidence>
<dbReference type="Gene3D" id="2.170.130.10">
    <property type="entry name" value="TonB-dependent receptor, plug domain"/>
    <property type="match status" value="1"/>
</dbReference>
<sequence length="754" mass="79177">MGPVFLSAVKTLLVMQAMQGTVVGRVWDAETAEPICGAAITLSDLDRGTGTDETGRYVLRQVPAGEHQLTVHFIGYAERSLHALVPQNGQLEIDVWLLPQPVRIHTIDVRAPVVVSGLDNGTTAAFPDREISAAAMRNDPQLTEPDAFEALGGGEVSLRPETPSGINIRGGASDQTAYLLDGIPIFNPYHSGGVSSGWNPDALSKLRLASTAPLPAYPNTLSGAIEAVTREPEDHVHAQGSVSTTQSRITSDGPLGAAGAGYLVSVRSGLPDGIAKTEPTYLRGETGDWLAKLEVPALGGRIQFLGYGNENDLNTAAAVAPQDGVAHDPRRNTFEWTSRSLGAQWKRVFSSTAVRVLGWRADTDAGSAWASHAGPVDMGAARRDKGVLLAVQHHSARTVTLGELRVEQSRTSYRIVPDSTSGPSWALEANNPVATAVARHGRAIGNRVELNVAAALAATGGTQHLGPSAQLVWNASSRVRLSGSYAQAHQFAQSLRNAESVVGNVFPVDIYMGAGAPGVPVARSQLGVIAGSYRPREGLRFGAQAYERRADGLLLVAPVEGEPFAMGAFAVGSGTSRGVSADAALSAKRYGIVASYGLQHTSLSYGNSSYVPEGGATHVAQCGVIAFPNATTSIRLGLTAAMGRRATVIAGGFEWEANNILDRGSEFGGSPYYGGEALGGTALPTYYRLDLGVRKQWQVGVGGRDATVALFGTATNILGRKNILAYVRDPSTGNLSGVEMRPRAPLVLGLDWGF</sequence>
<keyword evidence="3" id="KW-1134">Transmembrane beta strand</keyword>